<dbReference type="InterPro" id="IPR006311">
    <property type="entry name" value="TAT_signal"/>
</dbReference>
<gene>
    <name evidence="1" type="ORF">GR328_05370</name>
</gene>
<reference evidence="1 2" key="1">
    <citation type="submission" date="2019-12" db="EMBL/GenBank/DDBJ databases">
        <authorList>
            <person name="Yuan C.-G."/>
        </authorList>
    </citation>
    <scope>NUCLEOTIDE SEQUENCE [LARGE SCALE GENOMIC DNA]</scope>
    <source>
        <strain evidence="1 2">KCTC 23863</strain>
    </source>
</reference>
<proteinExistence type="predicted"/>
<dbReference type="Proteomes" id="UP000436483">
    <property type="component" value="Unassembled WGS sequence"/>
</dbReference>
<accession>A0A7X3MPL6</accession>
<sequence>MKDNDVSLSRRSLLKGATAAAFMISAGAIINPMEAWGLEVKALKPETMQTLIQMARDIYPHDSVADRFYAIALKEYDTKSASDAALKSQVEDGVAKLDELATAKHGTRYVDVGWESQRVAILREIEKDPFFQKVRGGLVVSLYNQKEVWPLFGYEGESAIHGGYVNRGFDDIDWL</sequence>
<dbReference type="PROSITE" id="PS51318">
    <property type="entry name" value="TAT"/>
    <property type="match status" value="1"/>
</dbReference>
<protein>
    <submittedName>
        <fullName evidence="1">Twin-arginine translocation pathway signal</fullName>
    </submittedName>
</protein>
<reference evidence="1 2" key="2">
    <citation type="submission" date="2020-01" db="EMBL/GenBank/DDBJ databases">
        <title>Microvirga sp. nov., an arsenate reduction bacterium isolated from Tibet hotspring sediments.</title>
        <authorList>
            <person name="Xian W.-D."/>
            <person name="Li W.-J."/>
        </authorList>
    </citation>
    <scope>NUCLEOTIDE SEQUENCE [LARGE SCALE GENOMIC DNA]</scope>
    <source>
        <strain evidence="1 2">KCTC 23863</strain>
    </source>
</reference>
<dbReference type="OrthoDB" id="4929908at2"/>
<organism evidence="1 2">
    <name type="scientific">Microvirga makkahensis</name>
    <dbReference type="NCBI Taxonomy" id="1128670"/>
    <lineage>
        <taxon>Bacteria</taxon>
        <taxon>Pseudomonadati</taxon>
        <taxon>Pseudomonadota</taxon>
        <taxon>Alphaproteobacteria</taxon>
        <taxon>Hyphomicrobiales</taxon>
        <taxon>Methylobacteriaceae</taxon>
        <taxon>Microvirga</taxon>
    </lineage>
</organism>
<dbReference type="AlphaFoldDB" id="A0A7X3MPL6"/>
<keyword evidence="2" id="KW-1185">Reference proteome</keyword>
<dbReference type="EMBL" id="WURB01000003">
    <property type="protein sequence ID" value="MXQ10887.1"/>
    <property type="molecule type" value="Genomic_DNA"/>
</dbReference>
<evidence type="ECO:0000313" key="1">
    <source>
        <dbReference type="EMBL" id="MXQ10887.1"/>
    </source>
</evidence>
<comment type="caution">
    <text evidence="1">The sequence shown here is derived from an EMBL/GenBank/DDBJ whole genome shotgun (WGS) entry which is preliminary data.</text>
</comment>
<name>A0A7X3MPL6_9HYPH</name>
<dbReference type="RefSeq" id="WP_160883494.1">
    <property type="nucleotide sequence ID" value="NZ_WURB01000003.1"/>
</dbReference>
<evidence type="ECO:0000313" key="2">
    <source>
        <dbReference type="Proteomes" id="UP000436483"/>
    </source>
</evidence>